<dbReference type="EMBL" id="KB456262">
    <property type="protein sequence ID" value="EMF14665.1"/>
    <property type="molecule type" value="Genomic_DNA"/>
</dbReference>
<accession>M3D941</accession>
<reference evidence="3 4" key="1">
    <citation type="journal article" date="2012" name="PLoS Pathog.">
        <title>Diverse lifestyles and strategies of plant pathogenesis encoded in the genomes of eighteen Dothideomycetes fungi.</title>
        <authorList>
            <person name="Ohm R.A."/>
            <person name="Feau N."/>
            <person name="Henrissat B."/>
            <person name="Schoch C.L."/>
            <person name="Horwitz B.A."/>
            <person name="Barry K.W."/>
            <person name="Condon B.J."/>
            <person name="Copeland A.C."/>
            <person name="Dhillon B."/>
            <person name="Glaser F."/>
            <person name="Hesse C.N."/>
            <person name="Kosti I."/>
            <person name="LaButti K."/>
            <person name="Lindquist E.A."/>
            <person name="Lucas S."/>
            <person name="Salamov A.A."/>
            <person name="Bradshaw R.E."/>
            <person name="Ciuffetti L."/>
            <person name="Hamelin R.C."/>
            <person name="Kema G.H.J."/>
            <person name="Lawrence C."/>
            <person name="Scott J.A."/>
            <person name="Spatafora J.W."/>
            <person name="Turgeon B.G."/>
            <person name="de Wit P.J.G.M."/>
            <person name="Zhong S."/>
            <person name="Goodwin S.B."/>
            <person name="Grigoriev I.V."/>
        </authorList>
    </citation>
    <scope>NUCLEOTIDE SEQUENCE [LARGE SCALE GENOMIC DNA]</scope>
    <source>
        <strain evidence="3 4">SO2202</strain>
    </source>
</reference>
<evidence type="ECO:0000313" key="4">
    <source>
        <dbReference type="Proteomes" id="UP000016931"/>
    </source>
</evidence>
<protein>
    <submittedName>
        <fullName evidence="3">Abhydrolase_3-domain-containing protein</fullName>
    </submittedName>
</protein>
<name>M3D941_SPHMS</name>
<dbReference type="Pfam" id="PF07859">
    <property type="entry name" value="Abhydrolase_3"/>
    <property type="match status" value="1"/>
</dbReference>
<dbReference type="Gene3D" id="3.40.50.1820">
    <property type="entry name" value="alpha/beta hydrolase"/>
    <property type="match status" value="1"/>
</dbReference>
<keyword evidence="4" id="KW-1185">Reference proteome</keyword>
<dbReference type="OrthoDB" id="408631at2759"/>
<dbReference type="PANTHER" id="PTHR48081">
    <property type="entry name" value="AB HYDROLASE SUPERFAMILY PROTEIN C4A8.06C"/>
    <property type="match status" value="1"/>
</dbReference>
<feature type="domain" description="Alpha/beta hydrolase fold-3" evidence="2">
    <location>
        <begin position="46"/>
        <end position="261"/>
    </location>
</feature>
<proteinExistence type="predicted"/>
<sequence length="288" mass="31725">MGENANGKPLSNVKEQDHQVEMRDGHKITVRTYQPQDVPAGALGMVLHGGGWCVGGLANEENLCRLMASKLGMTVANVDYRMGPEWKFPTAHYDCFDATKWAAQNASKLGADPSKGFTISGTSAGGNITAAVSHLWRDEKVSPPLTGCHLMIPALCDIVAYPENLKKDLCSREQLPDAPILSAAAMKLFTDSFIPVQERGDPLFSPLLWKTGHKGLPPQFFQICGSDPLRDEALVYERGLREKDGVKTKVEVYPGYPHGFWSIFTNLKASQKFVEDSIHGLKWLLEQK</sequence>
<keyword evidence="1 3" id="KW-0378">Hydrolase</keyword>
<evidence type="ECO:0000256" key="1">
    <source>
        <dbReference type="ARBA" id="ARBA00022801"/>
    </source>
</evidence>
<dbReference type="Proteomes" id="UP000016931">
    <property type="component" value="Unassembled WGS sequence"/>
</dbReference>
<organism evidence="3 4">
    <name type="scientific">Sphaerulina musiva (strain SO2202)</name>
    <name type="common">Poplar stem canker fungus</name>
    <name type="synonym">Septoria musiva</name>
    <dbReference type="NCBI Taxonomy" id="692275"/>
    <lineage>
        <taxon>Eukaryota</taxon>
        <taxon>Fungi</taxon>
        <taxon>Dikarya</taxon>
        <taxon>Ascomycota</taxon>
        <taxon>Pezizomycotina</taxon>
        <taxon>Dothideomycetes</taxon>
        <taxon>Dothideomycetidae</taxon>
        <taxon>Mycosphaerellales</taxon>
        <taxon>Mycosphaerellaceae</taxon>
        <taxon>Sphaerulina</taxon>
    </lineage>
</organism>
<dbReference type="InterPro" id="IPR029058">
    <property type="entry name" value="AB_hydrolase_fold"/>
</dbReference>
<dbReference type="InterPro" id="IPR013094">
    <property type="entry name" value="AB_hydrolase_3"/>
</dbReference>
<dbReference type="eggNOG" id="KOG1515">
    <property type="taxonomic scope" value="Eukaryota"/>
</dbReference>
<dbReference type="HOGENOM" id="CLU_012494_6_3_1"/>
<dbReference type="OMA" id="SEQEIHI"/>
<dbReference type="InterPro" id="IPR050300">
    <property type="entry name" value="GDXG_lipolytic_enzyme"/>
</dbReference>
<dbReference type="RefSeq" id="XP_016762786.1">
    <property type="nucleotide sequence ID" value="XM_016908807.1"/>
</dbReference>
<dbReference type="PANTHER" id="PTHR48081:SF8">
    <property type="entry name" value="ALPHA_BETA HYDROLASE FOLD-3 DOMAIN-CONTAINING PROTEIN-RELATED"/>
    <property type="match status" value="1"/>
</dbReference>
<gene>
    <name evidence="3" type="ORF">SEPMUDRAFT_40960</name>
</gene>
<dbReference type="GO" id="GO:0016787">
    <property type="term" value="F:hydrolase activity"/>
    <property type="evidence" value="ECO:0007669"/>
    <property type="project" value="UniProtKB-KW"/>
</dbReference>
<dbReference type="GeneID" id="27905944"/>
<evidence type="ECO:0000313" key="3">
    <source>
        <dbReference type="EMBL" id="EMF14665.1"/>
    </source>
</evidence>
<dbReference type="SUPFAM" id="SSF53474">
    <property type="entry name" value="alpha/beta-Hydrolases"/>
    <property type="match status" value="1"/>
</dbReference>
<dbReference type="STRING" id="692275.M3D941"/>
<dbReference type="AlphaFoldDB" id="M3D941"/>
<evidence type="ECO:0000259" key="2">
    <source>
        <dbReference type="Pfam" id="PF07859"/>
    </source>
</evidence>